<sequence>MGECPNLQVKPTMLGTWPLKTVGFMPDPLCKNTVNSTDILSSTPNVTYGAFPLPWGALWICGSNGWPYLPYHWTGRCTWGWPYIPARVRPLLPQMPRVGFCWPGYHLPSRASSRSLPISLPPSLSQSCGKPSLVKMDEGLN</sequence>
<accession>A0A8D2HV96</accession>
<organism evidence="1 2">
    <name type="scientific">Urocitellus parryii</name>
    <name type="common">Arctic ground squirrel</name>
    <name type="synonym">Spermophilus parryii</name>
    <dbReference type="NCBI Taxonomy" id="9999"/>
    <lineage>
        <taxon>Eukaryota</taxon>
        <taxon>Metazoa</taxon>
        <taxon>Chordata</taxon>
        <taxon>Craniata</taxon>
        <taxon>Vertebrata</taxon>
        <taxon>Euteleostomi</taxon>
        <taxon>Mammalia</taxon>
        <taxon>Eutheria</taxon>
        <taxon>Euarchontoglires</taxon>
        <taxon>Glires</taxon>
        <taxon>Rodentia</taxon>
        <taxon>Sciuromorpha</taxon>
        <taxon>Sciuridae</taxon>
        <taxon>Xerinae</taxon>
        <taxon>Marmotini</taxon>
        <taxon>Urocitellus</taxon>
    </lineage>
</organism>
<reference evidence="1" key="1">
    <citation type="submission" date="2025-08" db="UniProtKB">
        <authorList>
            <consortium name="Ensembl"/>
        </authorList>
    </citation>
    <scope>IDENTIFICATION</scope>
</reference>
<keyword evidence="2" id="KW-1185">Reference proteome</keyword>
<dbReference type="Ensembl" id="ENSUPAT00010022530.1">
    <property type="protein sequence ID" value="ENSUPAP00010019816.1"/>
    <property type="gene ID" value="ENSUPAG00010015691.1"/>
</dbReference>
<dbReference type="Proteomes" id="UP000694417">
    <property type="component" value="Unplaced"/>
</dbReference>
<protein>
    <submittedName>
        <fullName evidence="1">Uncharacterized protein</fullName>
    </submittedName>
</protein>
<proteinExistence type="predicted"/>
<dbReference type="AlphaFoldDB" id="A0A8D2HV96"/>
<name>A0A8D2HV96_UROPR</name>
<evidence type="ECO:0000313" key="1">
    <source>
        <dbReference type="Ensembl" id="ENSUPAP00010019816.1"/>
    </source>
</evidence>
<reference evidence="1" key="2">
    <citation type="submission" date="2025-09" db="UniProtKB">
        <authorList>
            <consortium name="Ensembl"/>
        </authorList>
    </citation>
    <scope>IDENTIFICATION</scope>
</reference>
<evidence type="ECO:0000313" key="2">
    <source>
        <dbReference type="Proteomes" id="UP000694417"/>
    </source>
</evidence>